<dbReference type="InterPro" id="IPR043128">
    <property type="entry name" value="Rev_trsase/Diguanyl_cyclase"/>
</dbReference>
<dbReference type="PANTHER" id="PTHR33064">
    <property type="entry name" value="POL PROTEIN"/>
    <property type="match status" value="1"/>
</dbReference>
<dbReference type="Gene3D" id="3.10.10.10">
    <property type="entry name" value="HIV Type 1 Reverse Transcriptase, subunit A, domain 1"/>
    <property type="match status" value="1"/>
</dbReference>
<evidence type="ECO:0000313" key="2">
    <source>
        <dbReference type="Proteomes" id="UP001239994"/>
    </source>
</evidence>
<proteinExistence type="predicted"/>
<evidence type="ECO:0008006" key="3">
    <source>
        <dbReference type="Google" id="ProtNLM"/>
    </source>
</evidence>
<sequence length="286" mass="31823">AEFTCKQEAESQNDALHLTITHDHLLEENHSSLRKGLPPWESMPPAGLAAATKEPKQLVMPGMQRKREQHKRSTRQRTCGLKLAASSSWLRLYCPPPWSGNNTMPTPAQDRGVAEVFSPAKAAQLPPCHSFDCVINLKGGAVPPPRCRVYPLSQEEEQVMEQYIKEALAQGYIRPSASSALASVFYVKKKGSGLRPHTREFPGRSVFAYVDDILICLPSFRRRMCGIGGLRAYATLQAGLDGPNQWFLGFASFYRRFIQSISTLASPLTDLLHGQLKWTPVEDTAF</sequence>
<accession>A0AAD8ZLV6</accession>
<comment type="caution">
    <text evidence="1">The sequence shown here is derived from an EMBL/GenBank/DDBJ whole genome shotgun (WGS) entry which is preliminary data.</text>
</comment>
<evidence type="ECO:0000313" key="1">
    <source>
        <dbReference type="EMBL" id="KAK1800453.1"/>
    </source>
</evidence>
<keyword evidence="2" id="KW-1185">Reference proteome</keyword>
<organism evidence="1 2">
    <name type="scientific">Electrophorus voltai</name>
    <dbReference type="NCBI Taxonomy" id="2609070"/>
    <lineage>
        <taxon>Eukaryota</taxon>
        <taxon>Metazoa</taxon>
        <taxon>Chordata</taxon>
        <taxon>Craniata</taxon>
        <taxon>Vertebrata</taxon>
        <taxon>Euteleostomi</taxon>
        <taxon>Actinopterygii</taxon>
        <taxon>Neopterygii</taxon>
        <taxon>Teleostei</taxon>
        <taxon>Ostariophysi</taxon>
        <taxon>Gymnotiformes</taxon>
        <taxon>Gymnotoidei</taxon>
        <taxon>Gymnotidae</taxon>
        <taxon>Electrophorus</taxon>
    </lineage>
</organism>
<dbReference type="EMBL" id="JAROKS010000010">
    <property type="protein sequence ID" value="KAK1800453.1"/>
    <property type="molecule type" value="Genomic_DNA"/>
</dbReference>
<protein>
    <recommendedName>
        <fullName evidence="3">Reverse transcriptase domain-containing protein</fullName>
    </recommendedName>
</protein>
<dbReference type="Proteomes" id="UP001239994">
    <property type="component" value="Unassembled WGS sequence"/>
</dbReference>
<dbReference type="InterPro" id="IPR051320">
    <property type="entry name" value="Viral_Replic_Matur_Polypro"/>
</dbReference>
<dbReference type="AlphaFoldDB" id="A0AAD8ZLV6"/>
<dbReference type="Gene3D" id="3.30.70.270">
    <property type="match status" value="1"/>
</dbReference>
<dbReference type="InterPro" id="IPR043502">
    <property type="entry name" value="DNA/RNA_pol_sf"/>
</dbReference>
<name>A0AAD8ZLV6_9TELE</name>
<gene>
    <name evidence="1" type="ORF">P4O66_005679</name>
</gene>
<feature type="non-terminal residue" evidence="1">
    <location>
        <position position="1"/>
    </location>
</feature>
<reference evidence="1" key="1">
    <citation type="submission" date="2023-03" db="EMBL/GenBank/DDBJ databases">
        <title>Electrophorus voltai genome.</title>
        <authorList>
            <person name="Bian C."/>
        </authorList>
    </citation>
    <scope>NUCLEOTIDE SEQUENCE</scope>
    <source>
        <strain evidence="1">CB-2022</strain>
        <tissue evidence="1">Muscle</tissue>
    </source>
</reference>
<dbReference type="PANTHER" id="PTHR33064:SF37">
    <property type="entry name" value="RIBONUCLEASE H"/>
    <property type="match status" value="1"/>
</dbReference>
<dbReference type="SUPFAM" id="SSF56672">
    <property type="entry name" value="DNA/RNA polymerases"/>
    <property type="match status" value="1"/>
</dbReference>